<dbReference type="OrthoDB" id="9800865at2"/>
<organism evidence="18 19">
    <name type="scientific">Tannerella forsythia</name>
    <name type="common">Bacteroides forsythus</name>
    <dbReference type="NCBI Taxonomy" id="28112"/>
    <lineage>
        <taxon>Bacteria</taxon>
        <taxon>Pseudomonadati</taxon>
        <taxon>Bacteroidota</taxon>
        <taxon>Bacteroidia</taxon>
        <taxon>Bacteroidales</taxon>
        <taxon>Tannerellaceae</taxon>
        <taxon>Tannerella</taxon>
    </lineage>
</organism>
<feature type="binding site" evidence="16">
    <location>
        <position position="51"/>
    </location>
    <ligand>
        <name>Zn(2+)</name>
        <dbReference type="ChEBI" id="CHEBI:29105"/>
        <note>catalytic</note>
    </ligand>
</feature>
<dbReference type="InterPro" id="IPR002125">
    <property type="entry name" value="CMP_dCMP_dom"/>
</dbReference>
<comment type="catalytic activity">
    <reaction evidence="13">
        <text>5-amino-6-(5-phospho-D-ribitylamino)uracil + NADP(+) = 5-amino-6-(5-phospho-D-ribosylamino)uracil + NADPH + H(+)</text>
        <dbReference type="Rhea" id="RHEA:17845"/>
        <dbReference type="ChEBI" id="CHEBI:15378"/>
        <dbReference type="ChEBI" id="CHEBI:57783"/>
        <dbReference type="ChEBI" id="CHEBI:58349"/>
        <dbReference type="ChEBI" id="CHEBI:58421"/>
        <dbReference type="ChEBI" id="CHEBI:58453"/>
        <dbReference type="EC" id="1.1.1.193"/>
    </reaction>
</comment>
<feature type="active site" description="Proton donor" evidence="14">
    <location>
        <position position="53"/>
    </location>
</feature>
<evidence type="ECO:0000256" key="2">
    <source>
        <dbReference type="ARBA" id="ARBA00004882"/>
    </source>
</evidence>
<dbReference type="PANTHER" id="PTHR38011">
    <property type="entry name" value="DIHYDROFOLATE REDUCTASE FAMILY PROTEIN (AFU_ORTHOLOGUE AFUA_8G06820)"/>
    <property type="match status" value="1"/>
</dbReference>
<dbReference type="UniPathway" id="UPA00275">
    <property type="reaction ID" value="UER00401"/>
</dbReference>
<keyword evidence="12" id="KW-0511">Multifunctional enzyme</keyword>
<dbReference type="PIRSF" id="PIRSF006769">
    <property type="entry name" value="RibD"/>
    <property type="match status" value="1"/>
</dbReference>
<dbReference type="PROSITE" id="PS51747">
    <property type="entry name" value="CYT_DCMP_DEAMINASES_2"/>
    <property type="match status" value="1"/>
</dbReference>
<proteinExistence type="inferred from homology"/>
<evidence type="ECO:0000256" key="15">
    <source>
        <dbReference type="PIRSR" id="PIRSR006769-2"/>
    </source>
</evidence>
<evidence type="ECO:0000259" key="17">
    <source>
        <dbReference type="PROSITE" id="PS51747"/>
    </source>
</evidence>
<dbReference type="Proteomes" id="UP000182057">
    <property type="component" value="Unassembled WGS sequence"/>
</dbReference>
<comment type="similarity">
    <text evidence="5 13">In the C-terminal section; belongs to the HTP reductase family.</text>
</comment>
<feature type="binding site" evidence="15">
    <location>
        <position position="207"/>
    </location>
    <ligand>
        <name>NADP(+)</name>
        <dbReference type="ChEBI" id="CHEBI:58349"/>
    </ligand>
</feature>
<gene>
    <name evidence="18" type="primary">ribD</name>
    <name evidence="18" type="ORF">TFUB20_01225</name>
</gene>
<feature type="binding site" evidence="15">
    <location>
        <position position="289"/>
    </location>
    <ligand>
        <name>substrate</name>
    </ligand>
</feature>
<evidence type="ECO:0000256" key="3">
    <source>
        <dbReference type="ARBA" id="ARBA00004910"/>
    </source>
</evidence>
<keyword evidence="10 13" id="KW-0521">NADP</keyword>
<dbReference type="GO" id="GO:0008835">
    <property type="term" value="F:diaminohydroxyphosphoribosylaminopyrimidine deaminase activity"/>
    <property type="evidence" value="ECO:0007669"/>
    <property type="project" value="UniProtKB-EC"/>
</dbReference>
<evidence type="ECO:0000256" key="6">
    <source>
        <dbReference type="ARBA" id="ARBA00022619"/>
    </source>
</evidence>
<keyword evidence="9 13" id="KW-0862">Zinc</keyword>
<feature type="domain" description="CMP/dCMP-type deaminase" evidence="17">
    <location>
        <begin position="2"/>
        <end position="126"/>
    </location>
</feature>
<dbReference type="InterPro" id="IPR024072">
    <property type="entry name" value="DHFR-like_dom_sf"/>
</dbReference>
<dbReference type="PROSITE" id="PS00903">
    <property type="entry name" value="CYT_DCMP_DEAMINASES_1"/>
    <property type="match status" value="1"/>
</dbReference>
<comment type="catalytic activity">
    <reaction evidence="13">
        <text>2,5-diamino-6-hydroxy-4-(5-phosphoribosylamino)-pyrimidine + H2O + H(+) = 5-amino-6-(5-phospho-D-ribosylamino)uracil + NH4(+)</text>
        <dbReference type="Rhea" id="RHEA:21868"/>
        <dbReference type="ChEBI" id="CHEBI:15377"/>
        <dbReference type="ChEBI" id="CHEBI:15378"/>
        <dbReference type="ChEBI" id="CHEBI:28938"/>
        <dbReference type="ChEBI" id="CHEBI:58453"/>
        <dbReference type="ChEBI" id="CHEBI:58614"/>
        <dbReference type="EC" id="3.5.4.26"/>
    </reaction>
</comment>
<evidence type="ECO:0000256" key="7">
    <source>
        <dbReference type="ARBA" id="ARBA00022723"/>
    </source>
</evidence>
<dbReference type="Pfam" id="PF00383">
    <property type="entry name" value="dCMP_cyt_deam_1"/>
    <property type="match status" value="1"/>
</dbReference>
<comment type="pathway">
    <text evidence="2 13">Cofactor biosynthesis; riboflavin biosynthesis; 5-amino-6-(D-ribitylamino)uracil from GTP: step 2/4.</text>
</comment>
<feature type="binding site" evidence="16">
    <location>
        <position position="78"/>
    </location>
    <ligand>
        <name>Zn(2+)</name>
        <dbReference type="ChEBI" id="CHEBI:29105"/>
        <note>catalytic</note>
    </ligand>
</feature>
<dbReference type="GO" id="GO:0009231">
    <property type="term" value="P:riboflavin biosynthetic process"/>
    <property type="evidence" value="ECO:0007669"/>
    <property type="project" value="UniProtKB-UniPathway"/>
</dbReference>
<evidence type="ECO:0000256" key="1">
    <source>
        <dbReference type="ARBA" id="ARBA00002151"/>
    </source>
</evidence>
<evidence type="ECO:0000313" key="18">
    <source>
        <dbReference type="EMBL" id="SCQ21010.1"/>
    </source>
</evidence>
<dbReference type="SUPFAM" id="SSF53927">
    <property type="entry name" value="Cytidine deaminase-like"/>
    <property type="match status" value="1"/>
</dbReference>
<dbReference type="InterPro" id="IPR016193">
    <property type="entry name" value="Cytidine_deaminase-like"/>
</dbReference>
<evidence type="ECO:0000256" key="14">
    <source>
        <dbReference type="PIRSR" id="PIRSR006769-1"/>
    </source>
</evidence>
<keyword evidence="7 13" id="KW-0479">Metal-binding</keyword>
<evidence type="ECO:0000313" key="19">
    <source>
        <dbReference type="Proteomes" id="UP000182057"/>
    </source>
</evidence>
<dbReference type="NCBIfam" id="TIGR00326">
    <property type="entry name" value="eubact_ribD"/>
    <property type="match status" value="1"/>
</dbReference>
<comment type="similarity">
    <text evidence="4 13">In the N-terminal section; belongs to the cytidine and deoxycytidylate deaminase family.</text>
</comment>
<feature type="binding site" evidence="15">
    <location>
        <position position="211"/>
    </location>
    <ligand>
        <name>substrate</name>
    </ligand>
</feature>
<dbReference type="EC" id="3.5.4.26" evidence="13"/>
<feature type="binding site" evidence="15">
    <location>
        <position position="157"/>
    </location>
    <ligand>
        <name>NADP(+)</name>
        <dbReference type="ChEBI" id="CHEBI:58349"/>
    </ligand>
</feature>
<evidence type="ECO:0000256" key="4">
    <source>
        <dbReference type="ARBA" id="ARBA00005259"/>
    </source>
</evidence>
<dbReference type="Pfam" id="PF01872">
    <property type="entry name" value="RibD_C"/>
    <property type="match status" value="1"/>
</dbReference>
<dbReference type="FunFam" id="3.40.140.10:FF:000025">
    <property type="entry name" value="Riboflavin biosynthesis protein RibD"/>
    <property type="match status" value="1"/>
</dbReference>
<comment type="pathway">
    <text evidence="3 13">Cofactor biosynthesis; riboflavin biosynthesis; 5-amino-6-(D-ribitylamino)uracil from GTP: step 3/4.</text>
</comment>
<dbReference type="PANTHER" id="PTHR38011:SF7">
    <property type="entry name" value="2,5-DIAMINO-6-RIBOSYLAMINO-4(3H)-PYRIMIDINONE 5'-PHOSPHATE REDUCTASE"/>
    <property type="match status" value="1"/>
</dbReference>
<evidence type="ECO:0000256" key="9">
    <source>
        <dbReference type="ARBA" id="ARBA00022833"/>
    </source>
</evidence>
<comment type="cofactor">
    <cofactor evidence="13 16">
        <name>Zn(2+)</name>
        <dbReference type="ChEBI" id="CHEBI:29105"/>
    </cofactor>
    <text evidence="13 16">Binds 1 zinc ion.</text>
</comment>
<comment type="function">
    <text evidence="1 13">Converts 2,5-diamino-6-(ribosylamino)-4(3h)-pyrimidinone 5'-phosphate into 5-amino-6-(ribosylamino)-2,4(1h,3h)-pyrimidinedione 5'-phosphate.</text>
</comment>
<evidence type="ECO:0000256" key="8">
    <source>
        <dbReference type="ARBA" id="ARBA00022801"/>
    </source>
</evidence>
<feature type="binding site" evidence="16">
    <location>
        <position position="87"/>
    </location>
    <ligand>
        <name>Zn(2+)</name>
        <dbReference type="ChEBI" id="CHEBI:29105"/>
        <note>catalytic</note>
    </ligand>
</feature>
<evidence type="ECO:0000256" key="5">
    <source>
        <dbReference type="ARBA" id="ARBA00007417"/>
    </source>
</evidence>
<keyword evidence="8 13" id="KW-0378">Hydrolase</keyword>
<dbReference type="CDD" id="cd01284">
    <property type="entry name" value="Riboflavin_deaminase-reductase"/>
    <property type="match status" value="1"/>
</dbReference>
<feature type="binding site" evidence="15">
    <location>
        <position position="214"/>
    </location>
    <ligand>
        <name>substrate</name>
    </ligand>
</feature>
<dbReference type="Gene3D" id="3.40.430.10">
    <property type="entry name" value="Dihydrofolate Reductase, subunit A"/>
    <property type="match status" value="1"/>
</dbReference>
<name>A0A1D3ULE5_TANFO</name>
<dbReference type="Gene3D" id="3.40.140.10">
    <property type="entry name" value="Cytidine Deaminase, domain 2"/>
    <property type="match status" value="1"/>
</dbReference>
<keyword evidence="11 13" id="KW-0560">Oxidoreductase</keyword>
<keyword evidence="6 13" id="KW-0686">Riboflavin biosynthesis</keyword>
<feature type="binding site" evidence="15">
    <location>
        <position position="191"/>
    </location>
    <ligand>
        <name>substrate</name>
    </ligand>
</feature>
<dbReference type="InterPro" id="IPR002734">
    <property type="entry name" value="RibDG_C"/>
</dbReference>
<accession>A0A1D3ULE5</accession>
<dbReference type="EMBL" id="FMMM01000048">
    <property type="protein sequence ID" value="SCQ21010.1"/>
    <property type="molecule type" value="Genomic_DNA"/>
</dbReference>
<dbReference type="SUPFAM" id="SSF53597">
    <property type="entry name" value="Dihydrofolate reductase-like"/>
    <property type="match status" value="1"/>
</dbReference>
<dbReference type="GO" id="GO:0008270">
    <property type="term" value="F:zinc ion binding"/>
    <property type="evidence" value="ECO:0007669"/>
    <property type="project" value="InterPro"/>
</dbReference>
<feature type="binding site" evidence="15">
    <location>
        <position position="203"/>
    </location>
    <ligand>
        <name>substrate</name>
    </ligand>
</feature>
<evidence type="ECO:0000256" key="12">
    <source>
        <dbReference type="ARBA" id="ARBA00023268"/>
    </source>
</evidence>
<protein>
    <recommendedName>
        <fullName evidence="13">Riboflavin biosynthesis protein RibD</fullName>
    </recommendedName>
    <domain>
        <recommendedName>
            <fullName evidence="13">Diaminohydroxyphosphoribosylaminopyrimidine deaminase</fullName>
            <shortName evidence="13">DRAP deaminase</shortName>
            <ecNumber evidence="13">3.5.4.26</ecNumber>
        </recommendedName>
        <alternativeName>
            <fullName evidence="13">Riboflavin-specific deaminase</fullName>
        </alternativeName>
    </domain>
    <domain>
        <recommendedName>
            <fullName evidence="13">5-amino-6-(5-phosphoribosylamino)uracil reductase</fullName>
            <ecNumber evidence="13">1.1.1.193</ecNumber>
        </recommendedName>
        <alternativeName>
            <fullName evidence="13">HTP reductase</fullName>
        </alternativeName>
    </domain>
</protein>
<dbReference type="InterPro" id="IPR050765">
    <property type="entry name" value="Riboflavin_Biosynth_HTPR"/>
</dbReference>
<feature type="binding site" evidence="15">
    <location>
        <position position="177"/>
    </location>
    <ligand>
        <name>NADP(+)</name>
        <dbReference type="ChEBI" id="CHEBI:58349"/>
    </ligand>
</feature>
<dbReference type="InterPro" id="IPR004794">
    <property type="entry name" value="Eubact_RibD"/>
</dbReference>
<evidence type="ECO:0000256" key="13">
    <source>
        <dbReference type="PIRNR" id="PIRNR006769"/>
    </source>
</evidence>
<evidence type="ECO:0000256" key="16">
    <source>
        <dbReference type="PIRSR" id="PIRSR006769-3"/>
    </source>
</evidence>
<dbReference type="RefSeq" id="WP_060827725.1">
    <property type="nucleotide sequence ID" value="NZ_CAJPTF010000021.1"/>
</dbReference>
<dbReference type="AlphaFoldDB" id="A0A1D3ULE5"/>
<dbReference type="InterPro" id="IPR016192">
    <property type="entry name" value="APOBEC/CMP_deaminase_Zn-bd"/>
</dbReference>
<reference evidence="18 19" key="1">
    <citation type="submission" date="2016-09" db="EMBL/GenBank/DDBJ databases">
        <authorList>
            <person name="Capua I."/>
            <person name="De Benedictis P."/>
            <person name="Joannis T."/>
            <person name="Lombin L.H."/>
            <person name="Cattoli G."/>
        </authorList>
    </citation>
    <scope>NUCLEOTIDE SEQUENCE [LARGE SCALE GENOMIC DNA]</scope>
    <source>
        <strain evidence="18 19">UB20</strain>
    </source>
</reference>
<dbReference type="EC" id="1.1.1.193" evidence="13"/>
<evidence type="ECO:0000256" key="11">
    <source>
        <dbReference type="ARBA" id="ARBA00023002"/>
    </source>
</evidence>
<sequence>MDTDEKYIERCLMLAAAGAGMVAPNPMVGAVVVHRERIIGEGYHRQFGGAHAEVHAIASVRDEALLRDSTLYVNLEPCSHHGKTQPCTELIIRKRIPRVVIACIDPFPAVSGQGVRRLKEAGIDVKTGVLEKEALHLNRFFMTAQTHRRPYVILKWAQSADGFLDRLRTDASVPAAWLSCATTVRMVHKLRSEVDAIMVGTRTAYLDNPSLTVRHWAGKHPVRVLPDRTLRVPTSATLFDGVVRTLVYNAQKSGVEGQTEYLPLDVTAPLIPQILLSLHEKQIQSLLVEGGALLHRRFMELGLWDEARIETTPVVLGRGVKAADIRSANGAVWEGERPIRSGKDAGHTLAIFTHKHF</sequence>
<evidence type="ECO:0000256" key="10">
    <source>
        <dbReference type="ARBA" id="ARBA00022857"/>
    </source>
</evidence>
<dbReference type="GO" id="GO:0008703">
    <property type="term" value="F:5-amino-6-(5-phosphoribosylamino)uracil reductase activity"/>
    <property type="evidence" value="ECO:0007669"/>
    <property type="project" value="UniProtKB-EC"/>
</dbReference>